<gene>
    <name evidence="9" type="ORF">Tci_045538</name>
</gene>
<keyword evidence="2" id="KW-0548">Nucleotidyltransferase</keyword>
<evidence type="ECO:0000256" key="7">
    <source>
        <dbReference type="SAM" id="MobiDB-lite"/>
    </source>
</evidence>
<evidence type="ECO:0000256" key="1">
    <source>
        <dbReference type="ARBA" id="ARBA00022679"/>
    </source>
</evidence>
<evidence type="ECO:0000256" key="4">
    <source>
        <dbReference type="ARBA" id="ARBA00022759"/>
    </source>
</evidence>
<proteinExistence type="predicted"/>
<evidence type="ECO:0000256" key="5">
    <source>
        <dbReference type="ARBA" id="ARBA00022801"/>
    </source>
</evidence>
<evidence type="ECO:0000256" key="2">
    <source>
        <dbReference type="ARBA" id="ARBA00022695"/>
    </source>
</evidence>
<evidence type="ECO:0000256" key="6">
    <source>
        <dbReference type="ARBA" id="ARBA00022918"/>
    </source>
</evidence>
<dbReference type="InterPro" id="IPR043502">
    <property type="entry name" value="DNA/RNA_pol_sf"/>
</dbReference>
<feature type="domain" description="Reverse transcriptase RNase H-like" evidence="8">
    <location>
        <begin position="1359"/>
        <end position="1458"/>
    </location>
</feature>
<keyword evidence="4" id="KW-0255">Endonuclease</keyword>
<dbReference type="InterPro" id="IPR041373">
    <property type="entry name" value="RT_RNaseH"/>
</dbReference>
<dbReference type="EMBL" id="BKCJ010006714">
    <property type="protein sequence ID" value="GEU73560.1"/>
    <property type="molecule type" value="Genomic_DNA"/>
</dbReference>
<dbReference type="SUPFAM" id="SSF56672">
    <property type="entry name" value="DNA/RNA polymerases"/>
    <property type="match status" value="2"/>
</dbReference>
<name>A0A6L2MIK0_TANCI</name>
<comment type="caution">
    <text evidence="9">The sequence shown here is derived from an EMBL/GenBank/DDBJ whole genome shotgun (WGS) entry which is preliminary data.</text>
</comment>
<accession>A0A6L2MIK0</accession>
<evidence type="ECO:0000259" key="8">
    <source>
        <dbReference type="Pfam" id="PF17917"/>
    </source>
</evidence>
<dbReference type="PANTHER" id="PTHR34072">
    <property type="entry name" value="ENZYMATIC POLYPROTEIN-RELATED"/>
    <property type="match status" value="1"/>
</dbReference>
<dbReference type="InterPro" id="IPR021109">
    <property type="entry name" value="Peptidase_aspartic_dom_sf"/>
</dbReference>
<reference evidence="9" key="1">
    <citation type="journal article" date="2019" name="Sci. Rep.">
        <title>Draft genome of Tanacetum cinerariifolium, the natural source of mosquito coil.</title>
        <authorList>
            <person name="Yamashiro T."/>
            <person name="Shiraishi A."/>
            <person name="Satake H."/>
            <person name="Nakayama K."/>
        </authorList>
    </citation>
    <scope>NUCLEOTIDE SEQUENCE</scope>
</reference>
<dbReference type="GO" id="GO:0016787">
    <property type="term" value="F:hydrolase activity"/>
    <property type="evidence" value="ECO:0007669"/>
    <property type="project" value="UniProtKB-KW"/>
</dbReference>
<evidence type="ECO:0000256" key="3">
    <source>
        <dbReference type="ARBA" id="ARBA00022722"/>
    </source>
</evidence>
<dbReference type="GO" id="GO:0004519">
    <property type="term" value="F:endonuclease activity"/>
    <property type="evidence" value="ECO:0007669"/>
    <property type="project" value="UniProtKB-KW"/>
</dbReference>
<feature type="region of interest" description="Disordered" evidence="7">
    <location>
        <begin position="1805"/>
        <end position="1848"/>
    </location>
</feature>
<organism evidence="9">
    <name type="scientific">Tanacetum cinerariifolium</name>
    <name type="common">Dalmatian daisy</name>
    <name type="synonym">Chrysanthemum cinerariifolium</name>
    <dbReference type="NCBI Taxonomy" id="118510"/>
    <lineage>
        <taxon>Eukaryota</taxon>
        <taxon>Viridiplantae</taxon>
        <taxon>Streptophyta</taxon>
        <taxon>Embryophyta</taxon>
        <taxon>Tracheophyta</taxon>
        <taxon>Spermatophyta</taxon>
        <taxon>Magnoliopsida</taxon>
        <taxon>eudicotyledons</taxon>
        <taxon>Gunneridae</taxon>
        <taxon>Pentapetalae</taxon>
        <taxon>asterids</taxon>
        <taxon>campanulids</taxon>
        <taxon>Asterales</taxon>
        <taxon>Asteraceae</taxon>
        <taxon>Asteroideae</taxon>
        <taxon>Anthemideae</taxon>
        <taxon>Anthemidinae</taxon>
        <taxon>Tanacetum</taxon>
    </lineage>
</organism>
<dbReference type="CDD" id="cd00303">
    <property type="entry name" value="retropepsin_like"/>
    <property type="match status" value="1"/>
</dbReference>
<feature type="compositionally biased region" description="Pro residues" evidence="7">
    <location>
        <begin position="46"/>
        <end position="60"/>
    </location>
</feature>
<dbReference type="Pfam" id="PF17917">
    <property type="entry name" value="RT_RNaseH"/>
    <property type="match status" value="2"/>
</dbReference>
<evidence type="ECO:0000313" key="9">
    <source>
        <dbReference type="EMBL" id="GEU73560.1"/>
    </source>
</evidence>
<dbReference type="Gene3D" id="2.40.70.10">
    <property type="entry name" value="Acid Proteases"/>
    <property type="match status" value="1"/>
</dbReference>
<protein>
    <submittedName>
        <fullName evidence="9">Reverse transcriptase domain-containing protein</fullName>
    </submittedName>
</protein>
<dbReference type="FunFam" id="3.10.20.370:FF:000001">
    <property type="entry name" value="Retrovirus-related Pol polyprotein from transposon 17.6-like protein"/>
    <property type="match status" value="2"/>
</dbReference>
<keyword evidence="3" id="KW-0540">Nuclease</keyword>
<dbReference type="CDD" id="cd09274">
    <property type="entry name" value="RNase_HI_RT_Ty3"/>
    <property type="match status" value="2"/>
</dbReference>
<dbReference type="PANTHER" id="PTHR34072:SF57">
    <property type="entry name" value="RNA-DIRECTED DNA POLYMERASE"/>
    <property type="match status" value="1"/>
</dbReference>
<dbReference type="GO" id="GO:0003964">
    <property type="term" value="F:RNA-directed DNA polymerase activity"/>
    <property type="evidence" value="ECO:0007669"/>
    <property type="project" value="UniProtKB-KW"/>
</dbReference>
<feature type="region of interest" description="Disordered" evidence="7">
    <location>
        <begin position="817"/>
        <end position="850"/>
    </location>
</feature>
<keyword evidence="1" id="KW-0808">Transferase</keyword>
<keyword evidence="5" id="KW-0378">Hydrolase</keyword>
<sequence length="2202" mass="247993">MIVAQQVGEGAVELNIEDVSTAGVAAKGAASAVDDEVPAVVDEPSIPSPLPPTQTPPPSQDIPSTSQVQPTLPLSLIAQPPAPEHQPQPSQDADISMDLLQNLLDICTTLTRRRIITDMDADKDVTLKDVVAVAKDVQDAKIEESSDDVDIEPAELQEVVEVVTTGKLITEVVTAASATTTVAVPTLTTAPSAARRRKGVNEAYARELEAELNKNIDWDEVIDHVQRKEKEDNAVKRYQALKRKPQTKAPARKNMMIYLRNVAGFKMDYFKGMTYDDIRPIFEKKFNFNVAFLQKTKEQMDEEDSRALKRLSETQEDKAAKKQKLDEEVPVVDYEIYIENNKPYYKIKRADDSHQIYLSFLSMLRNFNREDLEVLWQLVKERLAFTKPKNFLDDFLLTTLKAMFKKRNIQAQIWKNQRSVHGLAKVKSWKLLESRGVQIITFTTTQLILLVEKKYPLTTFTLDQMLNNIVRRRYALSSNANCKLIGSVGVKGPTDLPFKITCDASDYAVGAVLRQRKTKHFQPIHYASKTMTDARAHYTTTEKELLAVVYAFEKFWPYLVLLKTIVYTEHSTLKYLLTKQDVKLRLLWWILLLQEFDVIIHDKKGAENLAADHLSRLENPHQDELKKKDITETFPLETLGLIAFRGDSSTPWFADIANYHARNFIVKGMSRRVHNQEAVDILTTCHNGPTGGYHGANFTDNPELTIRRRSRTDPTLLNNSEMAAERPGDLPVPDLRTMEELCQPSLNGRCGGTFMKRHPEECYDHVENMTAHHNDWDTSAQCITLNCETCGGPLSFFDFPATISQTQNFMLREPIKNQNKNQGNHNPQGNNQGRNQFFQGSNQGQNQPPAYQASAYPALVYQALFHQPQIPQPQVVTTNEFTNLIKVNDAILKNMQTNMTSLTNLNLELKNMFSQFMKMNTALSSGSGTLPGNTITNPKEDLKSITTRRGTAYPGPTIPITSPSPVVEREADVTKGQVHHANNGSTEDVQPLVVPKESLILNSKPVISLIIEPVASLVSAPRPNQRPSIPYLSRLQDQKLRDKAHDQREKFFQIFKDLNFNISFADALILMPKFGPSIKSLLTNKDKLCELARTPLNEHCSAVLLKKFPKKLGDPSKFLILCDFPEMAEFLALADLGASINLMPLSVWNKLPLPDLSPTYMTLELTDHLISRPVRVADDVYEIFFKTGRALIGLFEGELTLHVGKEAITFNLDQTSRYSANYNAMTANRIDVIDMACEEYSQEILGFSNMISSRNPTPYYDLIISTTSSSLTLFRNSYFLLEEVDAFLALEDDPTLSEVDQSYLDSEGDILLLEAFLNTDPSLPPLNQGNYMPEVRKKLKLVEAKSEKSLIDEPPEDMTFELMCDTSDFAIGAVLGHSQEKHFRPIHYVSKTMTEAESNYTTTKKEMLSVVYAFEKFRSYLIMNKSIVYTDHSALKYLFAKKDFKLRLLRWVLLLQEFTFKVTDTKGAENLAADHLFRVENPHKNVLDPKEINESFLLETLNFFSTRGNSSTPWSRTDPTLLNNSEMAAERPGDLLVLDLRTMEEFCQPSLNGRGGLIAPIAIQTMNLGLKNNMIQQVHNSCQFHGLSGDDANKHLDKFLHVTQSIKVNGVTNDAIHLYLFPQSLTIHATACHKAHKCITNFHQRPDESLFEAWEHYKLSIDRCPNHNMLPVTQIDTFYNGLTSRHRDTIKAAAGGTFMKRSPEECYDPIENMTDHHNNWDTSAQRSESLISITSSSDTEIAAPIAEMVEINTNLIRVLQVNQQVKAVTLNYETCGGPHSFSDFPTTVGQTQNVYVTRAYQGFNQNQNRNNQNHNFQNQNRNQGNHNPQGNNHGRNQFFQGSNQGQNQPLAYQAPAYQASVYQALVHQPQIPQPQVVTTNEFINFMKANDAILKNMQTNMTSLTNSNLELKNMFGRFMKMNTASSSGSGTLPSNTITNPKEDLKSITTRRGTVYPGPTITTTSPSPVVEYLNFNISFVDALILMPKFGPSMKSLLTNKDKLCELARTPLNEHCSAILLKKLPEKLGDLGKFLILCDFPKIAECLALVDLGASINLMPLSVWNKLSLPDLPPTFMTLELVHRLISRPVGVAKDVFVKVGELTLRVGKEAITFNLDQTSRYSANYNDMTGNRIDVIDMACEEFSQVVLAIFENSDFLLEEVDAFLALEDDPTSSEVNQSYLDSEGDILLIEAFLNDDPSLPPPN</sequence>
<feature type="domain" description="Reverse transcriptase RNase H-like" evidence="8">
    <location>
        <begin position="496"/>
        <end position="596"/>
    </location>
</feature>
<dbReference type="Gene3D" id="3.10.20.370">
    <property type="match status" value="2"/>
</dbReference>
<feature type="region of interest" description="Disordered" evidence="7">
    <location>
        <begin position="25"/>
        <end position="69"/>
    </location>
</feature>
<keyword evidence="6 9" id="KW-0695">RNA-directed DNA polymerase</keyword>
<feature type="compositionally biased region" description="Low complexity" evidence="7">
    <location>
        <begin position="25"/>
        <end position="45"/>
    </location>
</feature>